<reference evidence="4" key="1">
    <citation type="submission" date="2016-11" db="EMBL/GenBank/DDBJ databases">
        <authorList>
            <person name="Varghese N."/>
            <person name="Submissions S."/>
        </authorList>
    </citation>
    <scope>NUCLEOTIDE SEQUENCE [LARGE SCALE GENOMIC DNA]</scope>
    <source>
        <strain evidence="4">DSM 44671</strain>
    </source>
</reference>
<dbReference type="Pfam" id="PF17775">
    <property type="entry name" value="YchJ_M-like"/>
    <property type="match status" value="1"/>
</dbReference>
<dbReference type="SUPFAM" id="SSF54427">
    <property type="entry name" value="NTF2-like"/>
    <property type="match status" value="1"/>
</dbReference>
<dbReference type="OrthoDB" id="21421at2"/>
<evidence type="ECO:0000313" key="4">
    <source>
        <dbReference type="Proteomes" id="UP000182740"/>
    </source>
</evidence>
<dbReference type="Proteomes" id="UP000182740">
    <property type="component" value="Unassembled WGS sequence"/>
</dbReference>
<gene>
    <name evidence="3" type="ORF">SAMN04489730_6861</name>
</gene>
<evidence type="ECO:0000256" key="1">
    <source>
        <dbReference type="HAMAP-Rule" id="MF_00612"/>
    </source>
</evidence>
<dbReference type="AlphaFoldDB" id="A0A1K1SUG9"/>
<dbReference type="EMBL" id="FPJG01000006">
    <property type="protein sequence ID" value="SFW88064.1"/>
    <property type="molecule type" value="Genomic_DNA"/>
</dbReference>
<dbReference type="RefSeq" id="WP_072480125.1">
    <property type="nucleotide sequence ID" value="NZ_FPJG01000006.1"/>
</dbReference>
<keyword evidence="4" id="KW-1185">Reference proteome</keyword>
<feature type="domain" description="YchJ-like middle NTF2-like" evidence="2">
    <location>
        <begin position="30"/>
        <end position="124"/>
    </location>
</feature>
<dbReference type="Gene3D" id="3.10.450.50">
    <property type="match status" value="1"/>
</dbReference>
<dbReference type="InterPro" id="IPR023006">
    <property type="entry name" value="YchJ-like"/>
</dbReference>
<comment type="similarity">
    <text evidence="1">Belongs to the UPF0225 family.</text>
</comment>
<sequence length="126" mass="14144">MRPAPCPCGLAASYDACCGRFHDGGVAAPTAELLMRSRFSAFAVGDAGYLLRTWHPGTRPRRLSLDPQQEWTWLEILGRTGGGLLHTEGTVRFRAHYRHHGRDGFLEENSRFRRDGGQWVYLDAEA</sequence>
<dbReference type="InterPro" id="IPR048469">
    <property type="entry name" value="YchJ-like_M"/>
</dbReference>
<accession>A0A1K1SUG9</accession>
<name>A0A1K1SUG9_9PSEU</name>
<dbReference type="STRING" id="546364.SAMN04489730_6861"/>
<organism evidence="3 4">
    <name type="scientific">Amycolatopsis australiensis</name>
    <dbReference type="NCBI Taxonomy" id="546364"/>
    <lineage>
        <taxon>Bacteria</taxon>
        <taxon>Bacillati</taxon>
        <taxon>Actinomycetota</taxon>
        <taxon>Actinomycetes</taxon>
        <taxon>Pseudonocardiales</taxon>
        <taxon>Pseudonocardiaceae</taxon>
        <taxon>Amycolatopsis</taxon>
    </lineage>
</organism>
<dbReference type="InterPro" id="IPR032710">
    <property type="entry name" value="NTF2-like_dom_sf"/>
</dbReference>
<evidence type="ECO:0000313" key="3">
    <source>
        <dbReference type="EMBL" id="SFW88064.1"/>
    </source>
</evidence>
<protein>
    <recommendedName>
        <fullName evidence="1">UPF0225 protein SAMN04489730_6861</fullName>
    </recommendedName>
</protein>
<dbReference type="PANTHER" id="PTHR33747:SF1">
    <property type="entry name" value="ADENYLATE CYCLASE-ASSOCIATED CAP C-TERMINAL DOMAIN-CONTAINING PROTEIN"/>
    <property type="match status" value="1"/>
</dbReference>
<dbReference type="HAMAP" id="MF_00612">
    <property type="entry name" value="UPF0225"/>
    <property type="match status" value="1"/>
</dbReference>
<evidence type="ECO:0000259" key="2">
    <source>
        <dbReference type="Pfam" id="PF17775"/>
    </source>
</evidence>
<proteinExistence type="inferred from homology"/>
<dbReference type="PANTHER" id="PTHR33747">
    <property type="entry name" value="UPF0225 PROTEIN SCO1677"/>
    <property type="match status" value="1"/>
</dbReference>